<dbReference type="EMBL" id="DS469535">
    <property type="protein sequence ID" value="EDO45445.1"/>
    <property type="molecule type" value="Genomic_DNA"/>
</dbReference>
<dbReference type="STRING" id="45351.A7RSN5"/>
<dbReference type="PANTHER" id="PTHR16301">
    <property type="entry name" value="IMPACT-RELATED"/>
    <property type="match status" value="1"/>
</dbReference>
<evidence type="ECO:0000256" key="5">
    <source>
        <dbReference type="ARBA" id="ARBA00022845"/>
    </source>
</evidence>
<dbReference type="GO" id="GO:0140469">
    <property type="term" value="P:GCN2-mediated signaling"/>
    <property type="evidence" value="ECO:0000318"/>
    <property type="project" value="GO_Central"/>
</dbReference>
<evidence type="ECO:0000256" key="3">
    <source>
        <dbReference type="ARBA" id="ARBA00022490"/>
    </source>
</evidence>
<dbReference type="SUPFAM" id="SSF54495">
    <property type="entry name" value="UBC-like"/>
    <property type="match status" value="1"/>
</dbReference>
<dbReference type="InParanoid" id="A7RSN5"/>
<dbReference type="PROSITE" id="PS00910">
    <property type="entry name" value="UPF0029"/>
    <property type="match status" value="1"/>
</dbReference>
<dbReference type="AlphaFoldDB" id="A7RSN5"/>
<accession>A7RSN5</accession>
<evidence type="ECO:0000256" key="1">
    <source>
        <dbReference type="ARBA" id="ARBA00004496"/>
    </source>
</evidence>
<keyword evidence="3" id="KW-0963">Cytoplasm</keyword>
<evidence type="ECO:0000313" key="9">
    <source>
        <dbReference type="EMBL" id="EDO45445.1"/>
    </source>
</evidence>
<name>A7RSN5_NEMVE</name>
<keyword evidence="4" id="KW-0678">Repressor</keyword>
<dbReference type="GO" id="GO:0005737">
    <property type="term" value="C:cytoplasm"/>
    <property type="evidence" value="ECO:0000318"/>
    <property type="project" value="GO_Central"/>
</dbReference>
<dbReference type="Pfam" id="PF01205">
    <property type="entry name" value="Impact_N"/>
    <property type="match status" value="1"/>
</dbReference>
<organism evidence="9 10">
    <name type="scientific">Nematostella vectensis</name>
    <name type="common">Starlet sea anemone</name>
    <dbReference type="NCBI Taxonomy" id="45351"/>
    <lineage>
        <taxon>Eukaryota</taxon>
        <taxon>Metazoa</taxon>
        <taxon>Cnidaria</taxon>
        <taxon>Anthozoa</taxon>
        <taxon>Hexacorallia</taxon>
        <taxon>Actiniaria</taxon>
        <taxon>Edwardsiidae</taxon>
        <taxon>Nematostella</taxon>
    </lineage>
</organism>
<keyword evidence="6" id="KW-0346">Stress response</keyword>
<evidence type="ECO:0000259" key="8">
    <source>
        <dbReference type="PROSITE" id="PS50908"/>
    </source>
</evidence>
<dbReference type="InterPro" id="IPR036956">
    <property type="entry name" value="Impact_N_sf"/>
</dbReference>
<dbReference type="OMA" id="FYEISAP"/>
<proteinExistence type="inferred from homology"/>
<feature type="compositionally biased region" description="Basic and acidic residues" evidence="7">
    <location>
        <begin position="121"/>
        <end position="137"/>
    </location>
</feature>
<sequence>MATSKDDENLVRQCEEVEALSAIYGEDFASIDESSRMYEIRIKSENDPLYSLTMQLLLPPQYPSQAPPVFEIHSVWMTSVEMREAMEGLYDIYKENQGEIVLYQWVEKLREMVDEKVKEKQKEETTHTVYPTDDKGFEATTSKDNSGSKFDYNSKNVLDASSSIEIIHGEPFTERKSTFQSHLAFVTKEAEVREMLHELKLNKKVAHATHNIMAYRIYNEERDAFIQDCDDDGESAAGSRLLHLLEILQVKNVVVVVSRWYGGILLGPDRFKHINNSARELIKSVGLLDKEVDEGKGGKTKGKGKSKKHK</sequence>
<comment type="subcellular location">
    <subcellularLocation>
        <location evidence="1">Cytoplasm</location>
    </subcellularLocation>
</comment>
<dbReference type="Pfam" id="PF05773">
    <property type="entry name" value="RWD"/>
    <property type="match status" value="1"/>
</dbReference>
<evidence type="ECO:0000256" key="7">
    <source>
        <dbReference type="SAM" id="MobiDB-lite"/>
    </source>
</evidence>
<feature type="domain" description="RWD" evidence="8">
    <location>
        <begin position="15"/>
        <end position="116"/>
    </location>
</feature>
<dbReference type="HOGENOM" id="CLU_045276_1_0_1"/>
<dbReference type="InterPro" id="IPR016135">
    <property type="entry name" value="UBQ-conjugating_enzyme/RWD"/>
</dbReference>
<dbReference type="Gene3D" id="3.10.110.10">
    <property type="entry name" value="Ubiquitin Conjugating Enzyme"/>
    <property type="match status" value="1"/>
</dbReference>
<keyword evidence="5" id="KW-0810">Translation regulation</keyword>
<feature type="region of interest" description="Disordered" evidence="7">
    <location>
        <begin position="121"/>
        <end position="145"/>
    </location>
</feature>
<dbReference type="SMART" id="SM00591">
    <property type="entry name" value="RWD"/>
    <property type="match status" value="1"/>
</dbReference>
<dbReference type="InterPro" id="IPR006575">
    <property type="entry name" value="RWD_dom"/>
</dbReference>
<dbReference type="GO" id="GO:0006446">
    <property type="term" value="P:regulation of translational initiation"/>
    <property type="evidence" value="ECO:0000318"/>
    <property type="project" value="GO_Central"/>
</dbReference>
<evidence type="ECO:0000256" key="4">
    <source>
        <dbReference type="ARBA" id="ARBA00022491"/>
    </source>
</evidence>
<dbReference type="InterPro" id="IPR020569">
    <property type="entry name" value="UPF0029_Impact_CS"/>
</dbReference>
<dbReference type="PhylomeDB" id="A7RSN5"/>
<keyword evidence="10" id="KW-1185">Reference proteome</keyword>
<dbReference type="SUPFAM" id="SSF54211">
    <property type="entry name" value="Ribosomal protein S5 domain 2-like"/>
    <property type="match status" value="1"/>
</dbReference>
<dbReference type="InterPro" id="IPR001498">
    <property type="entry name" value="Impact_N"/>
</dbReference>
<dbReference type="Proteomes" id="UP000001593">
    <property type="component" value="Unassembled WGS sequence"/>
</dbReference>
<comment type="similarity">
    <text evidence="2">Belongs to the IMPACT family.</text>
</comment>
<dbReference type="eggNOG" id="KOG3299">
    <property type="taxonomic scope" value="Eukaryota"/>
</dbReference>
<protein>
    <recommendedName>
        <fullName evidence="8">RWD domain-containing protein</fullName>
    </recommendedName>
</protein>
<dbReference type="PROSITE" id="PS50908">
    <property type="entry name" value="RWD"/>
    <property type="match status" value="1"/>
</dbReference>
<gene>
    <name evidence="9" type="ORF">NEMVEDRAFT_v1g92085</name>
</gene>
<dbReference type="InterPro" id="IPR020568">
    <property type="entry name" value="Ribosomal_Su5_D2-typ_SF"/>
</dbReference>
<dbReference type="InterPro" id="IPR023582">
    <property type="entry name" value="Impact"/>
</dbReference>
<evidence type="ECO:0000256" key="6">
    <source>
        <dbReference type="ARBA" id="ARBA00023016"/>
    </source>
</evidence>
<evidence type="ECO:0000313" key="10">
    <source>
        <dbReference type="Proteomes" id="UP000001593"/>
    </source>
</evidence>
<reference evidence="9 10" key="1">
    <citation type="journal article" date="2007" name="Science">
        <title>Sea anemone genome reveals ancestral eumetazoan gene repertoire and genomic organization.</title>
        <authorList>
            <person name="Putnam N.H."/>
            <person name="Srivastava M."/>
            <person name="Hellsten U."/>
            <person name="Dirks B."/>
            <person name="Chapman J."/>
            <person name="Salamov A."/>
            <person name="Terry A."/>
            <person name="Shapiro H."/>
            <person name="Lindquist E."/>
            <person name="Kapitonov V.V."/>
            <person name="Jurka J."/>
            <person name="Genikhovich G."/>
            <person name="Grigoriev I.V."/>
            <person name="Lucas S.M."/>
            <person name="Steele R.E."/>
            <person name="Finnerty J.R."/>
            <person name="Technau U."/>
            <person name="Martindale M.Q."/>
            <person name="Rokhsar D.S."/>
        </authorList>
    </citation>
    <scope>NUCLEOTIDE SEQUENCE [LARGE SCALE GENOMIC DNA]</scope>
    <source>
        <strain evidence="10">CH2 X CH6</strain>
    </source>
</reference>
<evidence type="ECO:0000256" key="2">
    <source>
        <dbReference type="ARBA" id="ARBA00007665"/>
    </source>
</evidence>
<dbReference type="Gene3D" id="3.30.230.30">
    <property type="entry name" value="Impact, N-terminal domain"/>
    <property type="match status" value="1"/>
</dbReference>
<dbReference type="PANTHER" id="PTHR16301:SF25">
    <property type="entry name" value="PROTEIN IMPACT"/>
    <property type="match status" value="1"/>
</dbReference>
<dbReference type="CDD" id="cd23821">
    <property type="entry name" value="RWD_IMPACT"/>
    <property type="match status" value="1"/>
</dbReference>